<protein>
    <recommendedName>
        <fullName evidence="1">PLD phosphodiesterase domain-containing protein</fullName>
    </recommendedName>
</protein>
<dbReference type="Gene3D" id="3.30.870.10">
    <property type="entry name" value="Endonuclease Chain A"/>
    <property type="match status" value="2"/>
</dbReference>
<dbReference type="EMBL" id="HBNS01045644">
    <property type="protein sequence ID" value="CAE4645813.1"/>
    <property type="molecule type" value="Transcribed_RNA"/>
</dbReference>
<reference evidence="2" key="1">
    <citation type="submission" date="2021-01" db="EMBL/GenBank/DDBJ databases">
        <authorList>
            <person name="Corre E."/>
            <person name="Pelletier E."/>
            <person name="Niang G."/>
            <person name="Scheremetjew M."/>
            <person name="Finn R."/>
            <person name="Kale V."/>
            <person name="Holt S."/>
            <person name="Cochrane G."/>
            <person name="Meng A."/>
            <person name="Brown T."/>
            <person name="Cohen L."/>
        </authorList>
    </citation>
    <scope>NUCLEOTIDE SEQUENCE</scope>
    <source>
        <strain evidence="2">GSO104</strain>
    </source>
</reference>
<dbReference type="PROSITE" id="PS50035">
    <property type="entry name" value="PLD"/>
    <property type="match status" value="1"/>
</dbReference>
<dbReference type="GO" id="GO:0032049">
    <property type="term" value="P:cardiolipin biosynthetic process"/>
    <property type="evidence" value="ECO:0007669"/>
    <property type="project" value="TreeGrafter"/>
</dbReference>
<dbReference type="GO" id="GO:0003824">
    <property type="term" value="F:catalytic activity"/>
    <property type="evidence" value="ECO:0007669"/>
    <property type="project" value="InterPro"/>
</dbReference>
<dbReference type="PANTHER" id="PTHR21248">
    <property type="entry name" value="CARDIOLIPIN SYNTHASE"/>
    <property type="match status" value="1"/>
</dbReference>
<feature type="domain" description="PLD phosphodiesterase" evidence="1">
    <location>
        <begin position="449"/>
        <end position="480"/>
    </location>
</feature>
<dbReference type="SUPFAM" id="SSF56024">
    <property type="entry name" value="Phospholipase D/nuclease"/>
    <property type="match status" value="2"/>
</dbReference>
<evidence type="ECO:0000313" key="2">
    <source>
        <dbReference type="EMBL" id="CAE4645813.1"/>
    </source>
</evidence>
<dbReference type="InterPro" id="IPR001736">
    <property type="entry name" value="PLipase_D/transphosphatidylase"/>
</dbReference>
<dbReference type="PANTHER" id="PTHR21248:SF12">
    <property type="entry name" value="CARDIOLIPIN SYNTHASE C"/>
    <property type="match status" value="1"/>
</dbReference>
<proteinExistence type="predicted"/>
<accession>A0A7S4SHB7</accession>
<gene>
    <name evidence="2" type="ORF">DBRI00130_LOCUS35307</name>
</gene>
<name>A0A7S4SHB7_9STRA</name>
<organism evidence="2">
    <name type="scientific">Ditylum brightwellii</name>
    <dbReference type="NCBI Taxonomy" id="49249"/>
    <lineage>
        <taxon>Eukaryota</taxon>
        <taxon>Sar</taxon>
        <taxon>Stramenopiles</taxon>
        <taxon>Ochrophyta</taxon>
        <taxon>Bacillariophyta</taxon>
        <taxon>Mediophyceae</taxon>
        <taxon>Lithodesmiophycidae</taxon>
        <taxon>Lithodesmiales</taxon>
        <taxon>Lithodesmiaceae</taxon>
        <taxon>Ditylum</taxon>
    </lineage>
</organism>
<sequence>MQQEDFAPLDTKGDVMLMPQSSAVSQDNLTSLLDATRQVDDIGSAEFALEDSAKFLLANQVVGAILTTAIPAIANTAAVTAAAIIAPVVNESSAEDQKQVLGAILEEHFVAFPGGAGCDLAEVDEAIENLGRLIQSLQDLDPKTASLGRAPGFDTRTSDGRVWVPTQTPTPYEVLVGVNFNKTAIVPQVTPTCALKYYLDIQKAWVERRNYIQESQFQNGSGDQFCSCFRQWGHSTGNVMNSIANQSLEQAMVRESSACVTSRLLQEGCLRGSTWDNRYTAEDCRHNFAKYYKSTSLRLIQGRDDYIHSFAWMTSQAQQSVDLSTCYVFPHDPAQRYIFLDLLTHTAMRGVQVRVNIDLMTVESSMIKSAFRAQQKGPKNAAVSRDGAATPFSFLDCLPLGCPPISEKTRKSFTNGLDLLQEIMQRALAVPDDKYQVRFWCARDAQDGYRIKNHSKCAVFDGKNESAVAFIGGSNVVPTMESGDADCDMIVSGPVATEVGGTFDHLWDCLDTEPSMKEFEQEFSPYEEEKKLESAINLLPHQSWLDTNATVALLRSNPSSSGEDVILRQILGVIATAEESVYMVMGHCNFPKPLAIALSGACKRGVKVKLLVNSLFSSDLRVNQRDMFLSLQQLLHIAPDVEVWTTALSSIPPHQAQYVAVAEEIRTCLFDSHVNHC</sequence>
<dbReference type="AlphaFoldDB" id="A0A7S4SHB7"/>
<evidence type="ECO:0000259" key="1">
    <source>
        <dbReference type="PROSITE" id="PS50035"/>
    </source>
</evidence>